<proteinExistence type="predicted"/>
<geneLocation type="plasmid" evidence="1 2">
    <name>pSTRVI01</name>
</geneLocation>
<reference evidence="1" key="1">
    <citation type="submission" date="2011-08" db="EMBL/GenBank/DDBJ databases">
        <title>Complete sequence of plasmid 1 of Streptomyces violaceusniger Tu 4113.</title>
        <authorList>
            <consortium name="US DOE Joint Genome Institute"/>
            <person name="Lucas S."/>
            <person name="Han J."/>
            <person name="Lapidus A."/>
            <person name="Cheng J.-F."/>
            <person name="Goodwin L."/>
            <person name="Pitluck S."/>
            <person name="Peters L."/>
            <person name="Ivanova N."/>
            <person name="Daligault H."/>
            <person name="Detter J.C."/>
            <person name="Han C."/>
            <person name="Tapia R."/>
            <person name="Land M."/>
            <person name="Hauser L."/>
            <person name="Kyrpides N."/>
            <person name="Ivanova N."/>
            <person name="Pagani I."/>
            <person name="Hagen A."/>
            <person name="Katz L."/>
            <person name="Fiedler H.-P."/>
            <person name="Keasling J."/>
            <person name="Fortman J."/>
            <person name="Woyke T."/>
        </authorList>
    </citation>
    <scope>NUCLEOTIDE SEQUENCE [LARGE SCALE GENOMIC DNA]</scope>
    <source>
        <strain evidence="1">Tu 4113</strain>
        <plasmid evidence="1">pSTRVI01</plasmid>
    </source>
</reference>
<evidence type="ECO:0000313" key="2">
    <source>
        <dbReference type="Proteomes" id="UP000008703"/>
    </source>
</evidence>
<sequence length="115" mass="13395">MLHRPQKSNRFIMQEALHQVAHTLRALYDRLPWSVEPHPGFSDPEYWRPRQRPATDGWTEDDHAEVQRLRVRQMELTITIATHPFWKALEGPDLVTARTMLKHAHDTPTADTPAA</sequence>
<keyword evidence="2" id="KW-1185">Reference proteome</keyword>
<dbReference type="EMBL" id="CP002995">
    <property type="protein sequence ID" value="AEM88551.1"/>
    <property type="molecule type" value="Genomic_DNA"/>
</dbReference>
<name>G2PGQ5_STRV4</name>
<accession>G2PGQ5</accession>
<dbReference type="Proteomes" id="UP000008703">
    <property type="component" value="Plasmid pSTRVI01"/>
</dbReference>
<dbReference type="KEGG" id="svl:Strvi_9265"/>
<protein>
    <submittedName>
        <fullName evidence="1">Uncharacterized protein</fullName>
    </submittedName>
</protein>
<dbReference type="AlphaFoldDB" id="G2PGQ5"/>
<keyword evidence="1" id="KW-0614">Plasmid</keyword>
<dbReference type="HOGENOM" id="CLU_155283_0_0_11"/>
<organism evidence="1 2">
    <name type="scientific">Streptomyces violaceusniger (strain Tu 4113)</name>
    <dbReference type="NCBI Taxonomy" id="653045"/>
    <lineage>
        <taxon>Bacteria</taxon>
        <taxon>Bacillati</taxon>
        <taxon>Actinomycetota</taxon>
        <taxon>Actinomycetes</taxon>
        <taxon>Kitasatosporales</taxon>
        <taxon>Streptomycetaceae</taxon>
        <taxon>Streptomyces</taxon>
        <taxon>Streptomyces violaceusniger group</taxon>
    </lineage>
</organism>
<evidence type="ECO:0000313" key="1">
    <source>
        <dbReference type="EMBL" id="AEM88551.1"/>
    </source>
</evidence>
<gene>
    <name evidence="1" type="ORF">Strvi_9265</name>
</gene>